<evidence type="ECO:0000256" key="5">
    <source>
        <dbReference type="PROSITE-ProRule" id="PRU00283"/>
    </source>
</evidence>
<keyword evidence="4" id="KW-0206">Cytoskeleton</keyword>
<keyword evidence="8" id="KW-1185">Reference proteome</keyword>
<sequence length="58" mass="6700">MQELRGNIRVFCRARKDDKATNCLKFPSDQDIVATHPQNGKKIFSFDKVFDPSVTQEQ</sequence>
<keyword evidence="4" id="KW-0963">Cytoplasm</keyword>
<comment type="caution">
    <text evidence="7">The sequence shown here is derived from an EMBL/GenBank/DDBJ whole genome shotgun (WGS) entry which is preliminary data.</text>
</comment>
<evidence type="ECO:0000256" key="3">
    <source>
        <dbReference type="ARBA" id="ARBA00022840"/>
    </source>
</evidence>
<dbReference type="Pfam" id="PF16796">
    <property type="entry name" value="Microtub_bd"/>
    <property type="match status" value="1"/>
</dbReference>
<dbReference type="PANTHER" id="PTHR47972:SF65">
    <property type="entry name" value="KINESIN-LIKE PROTEIN"/>
    <property type="match status" value="1"/>
</dbReference>
<dbReference type="InterPro" id="IPR027640">
    <property type="entry name" value="Kinesin-like_fam"/>
</dbReference>
<comment type="caution">
    <text evidence="5">Lacks conserved residue(s) required for the propagation of feature annotation.</text>
</comment>
<keyword evidence="2" id="KW-0547">Nucleotide-binding</keyword>
<dbReference type="Gene3D" id="3.40.850.10">
    <property type="entry name" value="Kinesin motor domain"/>
    <property type="match status" value="1"/>
</dbReference>
<proteinExistence type="inferred from homology"/>
<dbReference type="InterPro" id="IPR027417">
    <property type="entry name" value="P-loop_NTPase"/>
</dbReference>
<dbReference type="InterPro" id="IPR031852">
    <property type="entry name" value="Vik1/Cik1_MT-bd"/>
</dbReference>
<dbReference type="InterPro" id="IPR036961">
    <property type="entry name" value="Kinesin_motor_dom_sf"/>
</dbReference>
<dbReference type="EMBL" id="JBJQND010000015">
    <property type="protein sequence ID" value="KAL3852446.1"/>
    <property type="molecule type" value="Genomic_DNA"/>
</dbReference>
<dbReference type="InterPro" id="IPR001752">
    <property type="entry name" value="Kinesin_motor_dom"/>
</dbReference>
<protein>
    <recommendedName>
        <fullName evidence="6">Kinesin motor domain-containing protein</fullName>
    </recommendedName>
</protein>
<evidence type="ECO:0000256" key="1">
    <source>
        <dbReference type="ARBA" id="ARBA00004245"/>
    </source>
</evidence>
<accession>A0ABD3UTV3</accession>
<evidence type="ECO:0000259" key="6">
    <source>
        <dbReference type="PROSITE" id="PS50067"/>
    </source>
</evidence>
<evidence type="ECO:0000313" key="8">
    <source>
        <dbReference type="Proteomes" id="UP001634394"/>
    </source>
</evidence>
<dbReference type="GO" id="GO:0005524">
    <property type="term" value="F:ATP binding"/>
    <property type="evidence" value="ECO:0007669"/>
    <property type="project" value="UniProtKB-KW"/>
</dbReference>
<evidence type="ECO:0000256" key="2">
    <source>
        <dbReference type="ARBA" id="ARBA00022741"/>
    </source>
</evidence>
<comment type="similarity">
    <text evidence="5">Belongs to the TRAFAC class myosin-kinesin ATPase superfamily. Kinesin family.</text>
</comment>
<evidence type="ECO:0000313" key="7">
    <source>
        <dbReference type="EMBL" id="KAL3852446.1"/>
    </source>
</evidence>
<name>A0ABD3UTV3_SINWO</name>
<dbReference type="PANTHER" id="PTHR47972">
    <property type="entry name" value="KINESIN-LIKE PROTEIN KLP-3"/>
    <property type="match status" value="1"/>
</dbReference>
<dbReference type="GO" id="GO:0005856">
    <property type="term" value="C:cytoskeleton"/>
    <property type="evidence" value="ECO:0007669"/>
    <property type="project" value="UniProtKB-SubCell"/>
</dbReference>
<dbReference type="PROSITE" id="PS50067">
    <property type="entry name" value="KINESIN_MOTOR_2"/>
    <property type="match status" value="1"/>
</dbReference>
<dbReference type="AlphaFoldDB" id="A0ABD3UTV3"/>
<reference evidence="7 8" key="1">
    <citation type="submission" date="2024-11" db="EMBL/GenBank/DDBJ databases">
        <title>Chromosome-level genome assembly of the freshwater bivalve Anodonta woodiana.</title>
        <authorList>
            <person name="Chen X."/>
        </authorList>
    </citation>
    <scope>NUCLEOTIDE SEQUENCE [LARGE SCALE GENOMIC DNA]</scope>
    <source>
        <strain evidence="7">MN2024</strain>
        <tissue evidence="7">Gills</tissue>
    </source>
</reference>
<dbReference type="SUPFAM" id="SSF52540">
    <property type="entry name" value="P-loop containing nucleoside triphosphate hydrolases"/>
    <property type="match status" value="1"/>
</dbReference>
<keyword evidence="3" id="KW-0067">ATP-binding</keyword>
<dbReference type="Proteomes" id="UP001634394">
    <property type="component" value="Unassembled WGS sequence"/>
</dbReference>
<feature type="non-terminal residue" evidence="7">
    <location>
        <position position="58"/>
    </location>
</feature>
<feature type="domain" description="Kinesin motor" evidence="6">
    <location>
        <begin position="7"/>
        <end position="58"/>
    </location>
</feature>
<evidence type="ECO:0000256" key="4">
    <source>
        <dbReference type="ARBA" id="ARBA00023212"/>
    </source>
</evidence>
<gene>
    <name evidence="7" type="ORF">ACJMK2_016083</name>
</gene>
<organism evidence="7 8">
    <name type="scientific">Sinanodonta woodiana</name>
    <name type="common">Chinese pond mussel</name>
    <name type="synonym">Anodonta woodiana</name>
    <dbReference type="NCBI Taxonomy" id="1069815"/>
    <lineage>
        <taxon>Eukaryota</taxon>
        <taxon>Metazoa</taxon>
        <taxon>Spiralia</taxon>
        <taxon>Lophotrochozoa</taxon>
        <taxon>Mollusca</taxon>
        <taxon>Bivalvia</taxon>
        <taxon>Autobranchia</taxon>
        <taxon>Heteroconchia</taxon>
        <taxon>Palaeoheterodonta</taxon>
        <taxon>Unionida</taxon>
        <taxon>Unionoidea</taxon>
        <taxon>Unionidae</taxon>
        <taxon>Unioninae</taxon>
        <taxon>Sinanodonta</taxon>
    </lineage>
</organism>
<comment type="subcellular location">
    <subcellularLocation>
        <location evidence="1">Cytoplasm</location>
        <location evidence="1">Cytoskeleton</location>
    </subcellularLocation>
</comment>